<dbReference type="EMBL" id="QCYY01002692">
    <property type="protein sequence ID" value="ROT68319.1"/>
    <property type="molecule type" value="Genomic_DNA"/>
</dbReference>
<feature type="region of interest" description="Disordered" evidence="1">
    <location>
        <begin position="192"/>
        <end position="397"/>
    </location>
</feature>
<evidence type="ECO:0000313" key="3">
    <source>
        <dbReference type="Proteomes" id="UP000283509"/>
    </source>
</evidence>
<proteinExistence type="predicted"/>
<feature type="region of interest" description="Disordered" evidence="1">
    <location>
        <begin position="115"/>
        <end position="144"/>
    </location>
</feature>
<feature type="compositionally biased region" description="Low complexity" evidence="1">
    <location>
        <begin position="455"/>
        <end position="470"/>
    </location>
</feature>
<evidence type="ECO:0000313" key="2">
    <source>
        <dbReference type="EMBL" id="ROT68319.1"/>
    </source>
</evidence>
<feature type="region of interest" description="Disordered" evidence="1">
    <location>
        <begin position="452"/>
        <end position="475"/>
    </location>
</feature>
<dbReference type="AlphaFoldDB" id="A0A3R7NW40"/>
<name>A0A3R7NW40_PENVA</name>
<dbReference type="Proteomes" id="UP000283509">
    <property type="component" value="Unassembled WGS sequence"/>
</dbReference>
<gene>
    <name evidence="2" type="ORF">C7M84_013553</name>
</gene>
<evidence type="ECO:0000256" key="1">
    <source>
        <dbReference type="SAM" id="MobiDB-lite"/>
    </source>
</evidence>
<dbReference type="STRING" id="6689.A0A3R7NW40"/>
<feature type="compositionally biased region" description="Polar residues" evidence="1">
    <location>
        <begin position="311"/>
        <end position="339"/>
    </location>
</feature>
<protein>
    <recommendedName>
        <fullName evidence="4">DNA endonuclease RBBP8</fullName>
    </recommendedName>
</protein>
<keyword evidence="3" id="KW-1185">Reference proteome</keyword>
<dbReference type="OrthoDB" id="5801062at2759"/>
<feature type="compositionally biased region" description="Basic and acidic residues" evidence="1">
    <location>
        <begin position="123"/>
        <end position="133"/>
    </location>
</feature>
<sequence>MGTQNVVKFWSSILGESVFVDQLESVMDIEDSDVRTFKLLCKTLFLLVMEIKNERDEIKSTGTSSNSVCRLCQDKLSGKNDEVEREEESIDHKKADEKSIKVRKGYRSLTRPSPLKMIFGSRKGNEEKRRMDGGLEEDSPTSPEVVVPETMSLDEHPLHVNVEKRKMLMNHVVMVPETLPLNFTQRHEDDTYNNEDFFDATGTCKENISPENQRKDQLEEDIDIGSETPVKGTSNTPESEGEQSPVLGKQNKAPAQRAKAPTDQTDISKKLDFEDPPKVVRPPTEPESSIKNKTEVENASTPRYSPLVFTKTPSFMQDDSDVTSPSLLPGATNKNSQSERLQDKGSPLMAILSKNTHSPTTSKAKRSLQKSASSFNLSPPKEKLRRLQRHHTTDKQLKTIYEMVLEPPGPKNKKIYKQTKISAEVFQQKNKAPGANGDGEEDDESLIAAMKESGESQPAKSQSSSSGSRKISLRKNKREFFDNSFDIVPQKNEEPSYAYQGDVVRKKDARKQLQGWGCRECEKWYENQDLDPEERKRLMNKCSRHRSKHNPVTNTPKHFWDPGYTKRGRWPPGAPPPSPLSPIFALSSSPLHTPYILLPARADANFGSIRARRDHAHCALRMGGASFTLLEVEGAECPCVSAGVRALGGFVPGISVSVRVLCL</sequence>
<reference evidence="2 3" key="1">
    <citation type="submission" date="2018-04" db="EMBL/GenBank/DDBJ databases">
        <authorList>
            <person name="Zhang X."/>
            <person name="Yuan J."/>
            <person name="Li F."/>
            <person name="Xiang J."/>
        </authorList>
    </citation>
    <scope>NUCLEOTIDE SEQUENCE [LARGE SCALE GENOMIC DNA]</scope>
    <source>
        <tissue evidence="2">Muscle</tissue>
    </source>
</reference>
<comment type="caution">
    <text evidence="2">The sequence shown here is derived from an EMBL/GenBank/DDBJ whole genome shotgun (WGS) entry which is preliminary data.</text>
</comment>
<feature type="compositionally biased region" description="Polar residues" evidence="1">
    <location>
        <begin position="353"/>
        <end position="362"/>
    </location>
</feature>
<feature type="compositionally biased region" description="Basic and acidic residues" evidence="1">
    <location>
        <begin position="266"/>
        <end position="278"/>
    </location>
</feature>
<evidence type="ECO:0008006" key="4">
    <source>
        <dbReference type="Google" id="ProtNLM"/>
    </source>
</evidence>
<accession>A0A3R7NW40</accession>
<organism evidence="2 3">
    <name type="scientific">Penaeus vannamei</name>
    <name type="common">Whiteleg shrimp</name>
    <name type="synonym">Litopenaeus vannamei</name>
    <dbReference type="NCBI Taxonomy" id="6689"/>
    <lineage>
        <taxon>Eukaryota</taxon>
        <taxon>Metazoa</taxon>
        <taxon>Ecdysozoa</taxon>
        <taxon>Arthropoda</taxon>
        <taxon>Crustacea</taxon>
        <taxon>Multicrustacea</taxon>
        <taxon>Malacostraca</taxon>
        <taxon>Eumalacostraca</taxon>
        <taxon>Eucarida</taxon>
        <taxon>Decapoda</taxon>
        <taxon>Dendrobranchiata</taxon>
        <taxon>Penaeoidea</taxon>
        <taxon>Penaeidae</taxon>
        <taxon>Penaeus</taxon>
    </lineage>
</organism>
<reference evidence="2 3" key="2">
    <citation type="submission" date="2019-01" db="EMBL/GenBank/DDBJ databases">
        <title>The decoding of complex shrimp genome reveals the adaptation for benthos swimmer, frequently molting mechanism and breeding impact on genome.</title>
        <authorList>
            <person name="Sun Y."/>
            <person name="Gao Y."/>
            <person name="Yu Y."/>
        </authorList>
    </citation>
    <scope>NUCLEOTIDE SEQUENCE [LARGE SCALE GENOMIC DNA]</scope>
    <source>
        <tissue evidence="2">Muscle</tissue>
    </source>
</reference>